<dbReference type="EMBL" id="JAOVZW010000029">
    <property type="protein sequence ID" value="MCX8526148.1"/>
    <property type="molecule type" value="Genomic_DNA"/>
</dbReference>
<reference evidence="1" key="1">
    <citation type="submission" date="2022-10" db="EMBL/GenBank/DDBJ databases">
        <title>Chryseobacterium sp. nov., a novel bacterial species.</title>
        <authorList>
            <person name="Cao Y."/>
        </authorList>
    </citation>
    <scope>NUCLEOTIDE SEQUENCE</scope>
    <source>
        <strain evidence="1">CCTCC AB2015118</strain>
    </source>
</reference>
<keyword evidence="2" id="KW-1185">Reference proteome</keyword>
<protein>
    <submittedName>
        <fullName evidence="1">Uncharacterized protein</fullName>
    </submittedName>
</protein>
<proteinExistence type="predicted"/>
<dbReference type="Proteomes" id="UP001073122">
    <property type="component" value="Unassembled WGS sequence"/>
</dbReference>
<organism evidence="1 2">
    <name type="scientific">Chryseobacterium formosus</name>
    <dbReference type="NCBI Taxonomy" id="1537363"/>
    <lineage>
        <taxon>Bacteria</taxon>
        <taxon>Pseudomonadati</taxon>
        <taxon>Bacteroidota</taxon>
        <taxon>Flavobacteriia</taxon>
        <taxon>Flavobacteriales</taxon>
        <taxon>Weeksellaceae</taxon>
        <taxon>Chryseobacterium group</taxon>
        <taxon>Chryseobacterium</taxon>
    </lineage>
</organism>
<accession>A0ABT3XWZ2</accession>
<evidence type="ECO:0000313" key="2">
    <source>
        <dbReference type="Proteomes" id="UP001073122"/>
    </source>
</evidence>
<name>A0ABT3XWZ2_9FLAO</name>
<sequence length="384" mass="43284">MAKFREIIVKSLDLESRTYTNGDDEIKDILPLEIYLVPKESGEHDRYVSDINSLVSKQFAGESGAFIPMNGVDPYRERITGAFYQGNLGIYDPLYLNGHYRSYRGNQFNNAFDKTEFVTSSPYGDRLRVTKALEYYGDSVSVSVSDQSYSTNSQLVVSYNWMYADQPRIFFYVSKNNNQGAKQSTFNITDSGLEMDFSTYYVSRNFQINTDGFKMTGLTNAQGDPTFTKQIVQKDDGTLGYEPKSYGGEIQKIPSIHSEVLELNREENYVIFGITVPYHKSPDYFNPIKARVIHNEISFLGIVYSNDNTVGGGQVAESDVSSICTLGGISANIQEIYAQVKIKNLSTYETNIYVPNMFCFGINLNIDGILVSKRCAYQPVKSKL</sequence>
<gene>
    <name evidence="1" type="ORF">OF897_19725</name>
</gene>
<comment type="caution">
    <text evidence="1">The sequence shown here is derived from an EMBL/GenBank/DDBJ whole genome shotgun (WGS) entry which is preliminary data.</text>
</comment>
<evidence type="ECO:0000313" key="1">
    <source>
        <dbReference type="EMBL" id="MCX8526148.1"/>
    </source>
</evidence>
<dbReference type="RefSeq" id="WP_267267382.1">
    <property type="nucleotide sequence ID" value="NZ_JAOVZW010000029.1"/>
</dbReference>